<proteinExistence type="predicted"/>
<feature type="signal peptide" evidence="1">
    <location>
        <begin position="1"/>
        <end position="27"/>
    </location>
</feature>
<dbReference type="PANTHER" id="PTHR32015">
    <property type="entry name" value="FASTING INDUCED LIPASE"/>
    <property type="match status" value="1"/>
</dbReference>
<feature type="chain" id="PRO_5039412082" evidence="1">
    <location>
        <begin position="28"/>
        <end position="285"/>
    </location>
</feature>
<dbReference type="EMBL" id="BMMK01000018">
    <property type="protein sequence ID" value="GGM64414.1"/>
    <property type="molecule type" value="Genomic_DNA"/>
</dbReference>
<protein>
    <submittedName>
        <fullName evidence="2">Lipase</fullName>
    </submittedName>
</protein>
<evidence type="ECO:0000313" key="3">
    <source>
        <dbReference type="Proteomes" id="UP000637578"/>
    </source>
</evidence>
<evidence type="ECO:0000313" key="2">
    <source>
        <dbReference type="EMBL" id="GGM64414.1"/>
    </source>
</evidence>
<comment type="caution">
    <text evidence="2">The sequence shown here is derived from an EMBL/GenBank/DDBJ whole genome shotgun (WGS) entry which is preliminary data.</text>
</comment>
<organism evidence="2 3">
    <name type="scientific">Longimycelium tulufanense</name>
    <dbReference type="NCBI Taxonomy" id="907463"/>
    <lineage>
        <taxon>Bacteria</taxon>
        <taxon>Bacillati</taxon>
        <taxon>Actinomycetota</taxon>
        <taxon>Actinomycetes</taxon>
        <taxon>Pseudonocardiales</taxon>
        <taxon>Pseudonocardiaceae</taxon>
        <taxon>Longimycelium</taxon>
    </lineage>
</organism>
<dbReference type="Pfam" id="PF01674">
    <property type="entry name" value="Lipase_2"/>
    <property type="match status" value="1"/>
</dbReference>
<dbReference type="GO" id="GO:0016042">
    <property type="term" value="P:lipid catabolic process"/>
    <property type="evidence" value="ECO:0007669"/>
    <property type="project" value="InterPro"/>
</dbReference>
<keyword evidence="1" id="KW-0732">Signal</keyword>
<dbReference type="RefSeq" id="WP_189059665.1">
    <property type="nucleotide sequence ID" value="NZ_BMMK01000018.1"/>
</dbReference>
<dbReference type="InterPro" id="IPR002918">
    <property type="entry name" value="Lipase_EstA/Esterase_EstB"/>
</dbReference>
<gene>
    <name evidence="2" type="ORF">GCM10012275_38760</name>
</gene>
<evidence type="ECO:0000256" key="1">
    <source>
        <dbReference type="SAM" id="SignalP"/>
    </source>
</evidence>
<keyword evidence="3" id="KW-1185">Reference proteome</keyword>
<dbReference type="InterPro" id="IPR029058">
    <property type="entry name" value="AB_hydrolase_fold"/>
</dbReference>
<reference evidence="2" key="1">
    <citation type="journal article" date="2014" name="Int. J. Syst. Evol. Microbiol.">
        <title>Complete genome sequence of Corynebacterium casei LMG S-19264T (=DSM 44701T), isolated from a smear-ripened cheese.</title>
        <authorList>
            <consortium name="US DOE Joint Genome Institute (JGI-PGF)"/>
            <person name="Walter F."/>
            <person name="Albersmeier A."/>
            <person name="Kalinowski J."/>
            <person name="Ruckert C."/>
        </authorList>
    </citation>
    <scope>NUCLEOTIDE SEQUENCE</scope>
    <source>
        <strain evidence="2">CGMCC 4.5737</strain>
    </source>
</reference>
<dbReference type="SUPFAM" id="SSF53474">
    <property type="entry name" value="alpha/beta-Hydrolases"/>
    <property type="match status" value="1"/>
</dbReference>
<dbReference type="AlphaFoldDB" id="A0A8J3CGL0"/>
<reference evidence="2" key="2">
    <citation type="submission" date="2020-09" db="EMBL/GenBank/DDBJ databases">
        <authorList>
            <person name="Sun Q."/>
            <person name="Zhou Y."/>
        </authorList>
    </citation>
    <scope>NUCLEOTIDE SEQUENCE</scope>
    <source>
        <strain evidence="2">CGMCC 4.5737</strain>
    </source>
</reference>
<accession>A0A8J3CGL0</accession>
<dbReference type="PANTHER" id="PTHR32015:SF1">
    <property type="entry name" value="LIPASE"/>
    <property type="match status" value="1"/>
</dbReference>
<dbReference type="GO" id="GO:0016298">
    <property type="term" value="F:lipase activity"/>
    <property type="evidence" value="ECO:0007669"/>
    <property type="project" value="TreeGrafter"/>
</dbReference>
<dbReference type="Proteomes" id="UP000637578">
    <property type="component" value="Unassembled WGS sequence"/>
</dbReference>
<dbReference type="Gene3D" id="3.40.50.1820">
    <property type="entry name" value="alpha/beta hydrolase"/>
    <property type="match status" value="1"/>
</dbReference>
<sequence>MRVVPRRLFGRLTALLSALLIAGLVGAAPASADPAPTSLLTPPGANDWSCKPSAEHPYPVVLLHATFLNSSSWSALAPTLAQEGYCVYALNYGGSFVGGDLIGGLGPMAKSAEQISAFVDRVRTATSSEKVDIVGHSQGGMLPRYYMKFLGGADKVHSLVGVAPDNHGTTWGAIGWLIRFFPPATNLVCTSCTEQLRDSDFIKKLNEGGETLPGVHYTVIATKYDEFATPYTTAFLDGPDVKNITIQDVCPNNRVEHLGLPADPDAVHLVLNALDPEHATPVRCS</sequence>
<name>A0A8J3CGL0_9PSEU</name>